<dbReference type="InParanoid" id="A0A067Q096"/>
<dbReference type="Proteomes" id="UP000027265">
    <property type="component" value="Unassembled WGS sequence"/>
</dbReference>
<reference evidence="2" key="1">
    <citation type="journal article" date="2014" name="Proc. Natl. Acad. Sci. U.S.A.">
        <title>Extensive sampling of basidiomycete genomes demonstrates inadequacy of the white-rot/brown-rot paradigm for wood decay fungi.</title>
        <authorList>
            <person name="Riley R."/>
            <person name="Salamov A.A."/>
            <person name="Brown D.W."/>
            <person name="Nagy L.G."/>
            <person name="Floudas D."/>
            <person name="Held B.W."/>
            <person name="Levasseur A."/>
            <person name="Lombard V."/>
            <person name="Morin E."/>
            <person name="Otillar R."/>
            <person name="Lindquist E.A."/>
            <person name="Sun H."/>
            <person name="LaButti K.M."/>
            <person name="Schmutz J."/>
            <person name="Jabbour D."/>
            <person name="Luo H."/>
            <person name="Baker S.E."/>
            <person name="Pisabarro A.G."/>
            <person name="Walton J.D."/>
            <person name="Blanchette R.A."/>
            <person name="Henrissat B."/>
            <person name="Martin F."/>
            <person name="Cullen D."/>
            <person name="Hibbett D.S."/>
            <person name="Grigoriev I.V."/>
        </authorList>
    </citation>
    <scope>NUCLEOTIDE SEQUENCE [LARGE SCALE GENOMIC DNA]</scope>
    <source>
        <strain evidence="2">MUCL 33604</strain>
    </source>
</reference>
<dbReference type="InterPro" id="IPR052925">
    <property type="entry name" value="Phage_Integrase-like_Recomb"/>
</dbReference>
<proteinExistence type="predicted"/>
<gene>
    <name evidence="1" type="ORF">JAAARDRAFT_133012</name>
</gene>
<dbReference type="PANTHER" id="PTHR34605">
    <property type="entry name" value="PHAGE_INTEGRASE DOMAIN-CONTAINING PROTEIN"/>
    <property type="match status" value="1"/>
</dbReference>
<protein>
    <recommendedName>
        <fullName evidence="3">Core-binding (CB) domain-containing protein</fullName>
    </recommendedName>
</protein>
<accession>A0A067Q096</accession>
<dbReference type="STRING" id="933084.A0A067Q096"/>
<dbReference type="HOGENOM" id="CLU_073387_0_0_1"/>
<evidence type="ECO:0000313" key="1">
    <source>
        <dbReference type="EMBL" id="KDQ56021.1"/>
    </source>
</evidence>
<dbReference type="EMBL" id="KL197723">
    <property type="protein sequence ID" value="KDQ56021.1"/>
    <property type="molecule type" value="Genomic_DNA"/>
</dbReference>
<dbReference type="PANTHER" id="PTHR34605:SF4">
    <property type="entry name" value="DNA ADENINE METHYLTRANSFERASE"/>
    <property type="match status" value="1"/>
</dbReference>
<keyword evidence="2" id="KW-1185">Reference proteome</keyword>
<dbReference type="AlphaFoldDB" id="A0A067Q096"/>
<evidence type="ECO:0000313" key="2">
    <source>
        <dbReference type="Proteomes" id="UP000027265"/>
    </source>
</evidence>
<organism evidence="1 2">
    <name type="scientific">Jaapia argillacea MUCL 33604</name>
    <dbReference type="NCBI Taxonomy" id="933084"/>
    <lineage>
        <taxon>Eukaryota</taxon>
        <taxon>Fungi</taxon>
        <taxon>Dikarya</taxon>
        <taxon>Basidiomycota</taxon>
        <taxon>Agaricomycotina</taxon>
        <taxon>Agaricomycetes</taxon>
        <taxon>Agaricomycetidae</taxon>
        <taxon>Jaapiales</taxon>
        <taxon>Jaapiaceae</taxon>
        <taxon>Jaapia</taxon>
    </lineage>
</organism>
<sequence length="256" mass="28912">MITLSTGSRQPTRDPWPLECLIHERSVALGMAIDSSTHSAYTSALNSYITFCQLHQFPLEPTEDSFSFFAVYMSHHINPRSVDAYLSGICNQLEPHFPNVRTIRKGLLVSRTICGCKRLRGTPVKRKLPLSTDGLLHVIKDLELSSDHDDKLFLTQILTGFHGLLRLVELGMPDPKKHRNWRKFTLRSSVEWLSSSTYAFILPAHKADITFESNKILGATPAVIQATGRWSSEAFRLYIRKNPILLQALLFGNHGN</sequence>
<evidence type="ECO:0008006" key="3">
    <source>
        <dbReference type="Google" id="ProtNLM"/>
    </source>
</evidence>
<dbReference type="OrthoDB" id="5598396at2759"/>
<name>A0A067Q096_9AGAM</name>